<gene>
    <name evidence="1" type="ORF">MKZ38_007987</name>
</gene>
<comment type="caution">
    <text evidence="1">The sequence shown here is derived from an EMBL/GenBank/DDBJ whole genome shotgun (WGS) entry which is preliminary data.</text>
</comment>
<evidence type="ECO:0000313" key="1">
    <source>
        <dbReference type="EMBL" id="KAJ2904456.1"/>
    </source>
</evidence>
<dbReference type="AlphaFoldDB" id="A0AAD5RW49"/>
<proteinExistence type="predicted"/>
<organism evidence="1 2">
    <name type="scientific">Zalerion maritima</name>
    <dbReference type="NCBI Taxonomy" id="339359"/>
    <lineage>
        <taxon>Eukaryota</taxon>
        <taxon>Fungi</taxon>
        <taxon>Dikarya</taxon>
        <taxon>Ascomycota</taxon>
        <taxon>Pezizomycotina</taxon>
        <taxon>Sordariomycetes</taxon>
        <taxon>Lulworthiomycetidae</taxon>
        <taxon>Lulworthiales</taxon>
        <taxon>Lulworthiaceae</taxon>
        <taxon>Zalerion</taxon>
    </lineage>
</organism>
<name>A0AAD5RW49_9PEZI</name>
<reference evidence="1" key="1">
    <citation type="submission" date="2022-07" db="EMBL/GenBank/DDBJ databases">
        <title>Draft genome sequence of Zalerion maritima ATCC 34329, a (micro)plastics degrading marine fungus.</title>
        <authorList>
            <person name="Paco A."/>
            <person name="Goncalves M.F.M."/>
            <person name="Rocha-Santos T.A.P."/>
            <person name="Alves A."/>
        </authorList>
    </citation>
    <scope>NUCLEOTIDE SEQUENCE</scope>
    <source>
        <strain evidence="1">ATCC 34329</strain>
    </source>
</reference>
<dbReference type="Proteomes" id="UP001201980">
    <property type="component" value="Unassembled WGS sequence"/>
</dbReference>
<evidence type="ECO:0000313" key="2">
    <source>
        <dbReference type="Proteomes" id="UP001201980"/>
    </source>
</evidence>
<keyword evidence="2" id="KW-1185">Reference proteome</keyword>
<sequence length="458" mass="47455">MKTEIATILAITAATSSAREIRSAAILSRAMKREVPQEHSHRQFIIGVKAALELDNRFDIVDPVFSLLGNAAAEEGAGDVENLDCFQQIIADEAFTNALAIDDLEGLTNALIFRTLEKNTLTVGEASVLCDEDAINPEIAALSQHQDPASDDADAINAAIELELARQLATIGADPLMALMSATFEAGEIGDPTGAGNSCNDETDDVGCIFTEDLLTPAVSEEEILDAVADIVGDADANVEDEDEVAAEVEEDEDGEDADVEAEVEADGVNIQSFAGDLGGAAPPVIQSDNERPFEVNGATFLNAGAALERSCAVQNNACSNAVNSGQIEGDTAQCLEQESACRAQAGAAVKKMRRGLHARQDLNFGSCSDPSIQFAEGLDGRNEASFGPANAAEFNHGSANAIRIISDFICGQLGSSCGADADTVAACEDASSAAQDAQAAGQDGVQVAQVFNGALGA</sequence>
<dbReference type="EMBL" id="JAKWBI020000053">
    <property type="protein sequence ID" value="KAJ2904456.1"/>
    <property type="molecule type" value="Genomic_DNA"/>
</dbReference>
<dbReference type="PANTHER" id="PTHR34587">
    <property type="entry name" value="VWFA DOMAIN-CONTAINING PROTEIN"/>
    <property type="match status" value="1"/>
</dbReference>
<protein>
    <submittedName>
        <fullName evidence="1">Uncharacterized protein</fullName>
    </submittedName>
</protein>
<accession>A0AAD5RW49</accession>
<dbReference type="PANTHER" id="PTHR34587:SF1">
    <property type="entry name" value="CIRCUMSPOROZOITE PROTEIN"/>
    <property type="match status" value="1"/>
</dbReference>
<dbReference type="InterPro" id="IPR053216">
    <property type="entry name" value="Appressorial_penetr-assoc"/>
</dbReference>